<feature type="chain" id="PRO_5041952414" description="Secreted protein" evidence="1">
    <location>
        <begin position="18"/>
        <end position="98"/>
    </location>
</feature>
<sequence length="98" mass="10862">MALSLLLLRIIPCVILPRWKTSGSLLCPSAASQRGAALDDIYSSSSIVRNLPHSASRLELKQRQFMYRQQVVPILCSETGQALSLYSGVAESKRTNLW</sequence>
<evidence type="ECO:0000313" key="2">
    <source>
        <dbReference type="EMBL" id="KAK1849367.1"/>
    </source>
</evidence>
<evidence type="ECO:0000256" key="1">
    <source>
        <dbReference type="SAM" id="SignalP"/>
    </source>
</evidence>
<organism evidence="2 3">
    <name type="scientific">Colletotrichum chrysophilum</name>
    <dbReference type="NCBI Taxonomy" id="1836956"/>
    <lineage>
        <taxon>Eukaryota</taxon>
        <taxon>Fungi</taxon>
        <taxon>Dikarya</taxon>
        <taxon>Ascomycota</taxon>
        <taxon>Pezizomycotina</taxon>
        <taxon>Sordariomycetes</taxon>
        <taxon>Hypocreomycetidae</taxon>
        <taxon>Glomerellales</taxon>
        <taxon>Glomerellaceae</taxon>
        <taxon>Colletotrichum</taxon>
        <taxon>Colletotrichum gloeosporioides species complex</taxon>
    </lineage>
</organism>
<reference evidence="2" key="1">
    <citation type="submission" date="2023-01" db="EMBL/GenBank/DDBJ databases">
        <title>Colletotrichum chrysophilum M932 genome sequence.</title>
        <authorList>
            <person name="Baroncelli R."/>
        </authorList>
    </citation>
    <scope>NUCLEOTIDE SEQUENCE</scope>
    <source>
        <strain evidence="2">M932</strain>
    </source>
</reference>
<accession>A0AAD9AM51</accession>
<comment type="caution">
    <text evidence="2">The sequence shown here is derived from an EMBL/GenBank/DDBJ whole genome shotgun (WGS) entry which is preliminary data.</text>
</comment>
<name>A0AAD9AM51_9PEZI</name>
<evidence type="ECO:0008006" key="4">
    <source>
        <dbReference type="Google" id="ProtNLM"/>
    </source>
</evidence>
<proteinExistence type="predicted"/>
<evidence type="ECO:0000313" key="3">
    <source>
        <dbReference type="Proteomes" id="UP001243330"/>
    </source>
</evidence>
<feature type="signal peptide" evidence="1">
    <location>
        <begin position="1"/>
        <end position="17"/>
    </location>
</feature>
<keyword evidence="3" id="KW-1185">Reference proteome</keyword>
<dbReference type="AlphaFoldDB" id="A0AAD9AM51"/>
<keyword evidence="1" id="KW-0732">Signal</keyword>
<dbReference type="Proteomes" id="UP001243330">
    <property type="component" value="Unassembled WGS sequence"/>
</dbReference>
<protein>
    <recommendedName>
        <fullName evidence="4">Secreted protein</fullName>
    </recommendedName>
</protein>
<dbReference type="EMBL" id="JAQOWY010000145">
    <property type="protein sequence ID" value="KAK1849367.1"/>
    <property type="molecule type" value="Genomic_DNA"/>
</dbReference>
<gene>
    <name evidence="2" type="ORF">CCHR01_07964</name>
</gene>